<protein>
    <submittedName>
        <fullName evidence="2">Uncharacterized protein</fullName>
    </submittedName>
</protein>
<accession>A0A433TBI1</accession>
<feature type="compositionally biased region" description="Polar residues" evidence="1">
    <location>
        <begin position="1141"/>
        <end position="1154"/>
    </location>
</feature>
<evidence type="ECO:0000313" key="2">
    <source>
        <dbReference type="EMBL" id="RUS78794.1"/>
    </source>
</evidence>
<feature type="region of interest" description="Disordered" evidence="1">
    <location>
        <begin position="24"/>
        <end position="43"/>
    </location>
</feature>
<evidence type="ECO:0000313" key="3">
    <source>
        <dbReference type="Proteomes" id="UP000271974"/>
    </source>
</evidence>
<reference evidence="2 3" key="1">
    <citation type="submission" date="2019-01" db="EMBL/GenBank/DDBJ databases">
        <title>A draft genome assembly of the solar-powered sea slug Elysia chlorotica.</title>
        <authorList>
            <person name="Cai H."/>
            <person name="Li Q."/>
            <person name="Fang X."/>
            <person name="Li J."/>
            <person name="Curtis N.E."/>
            <person name="Altenburger A."/>
            <person name="Shibata T."/>
            <person name="Feng M."/>
            <person name="Maeda T."/>
            <person name="Schwartz J.A."/>
            <person name="Shigenobu S."/>
            <person name="Lundholm N."/>
            <person name="Nishiyama T."/>
            <person name="Yang H."/>
            <person name="Hasebe M."/>
            <person name="Li S."/>
            <person name="Pierce S.K."/>
            <person name="Wang J."/>
        </authorList>
    </citation>
    <scope>NUCLEOTIDE SEQUENCE [LARGE SCALE GENOMIC DNA]</scope>
    <source>
        <strain evidence="2">EC2010</strain>
        <tissue evidence="2">Whole organism of an adult</tissue>
    </source>
</reference>
<name>A0A433TBI1_ELYCH</name>
<dbReference type="Proteomes" id="UP000271974">
    <property type="component" value="Unassembled WGS sequence"/>
</dbReference>
<feature type="compositionally biased region" description="Polar residues" evidence="1">
    <location>
        <begin position="24"/>
        <end position="36"/>
    </location>
</feature>
<gene>
    <name evidence="2" type="ORF">EGW08_013444</name>
</gene>
<dbReference type="OrthoDB" id="6163236at2759"/>
<proteinExistence type="predicted"/>
<feature type="region of interest" description="Disordered" evidence="1">
    <location>
        <begin position="858"/>
        <end position="879"/>
    </location>
</feature>
<feature type="region of interest" description="Disordered" evidence="1">
    <location>
        <begin position="1141"/>
        <end position="1186"/>
    </location>
</feature>
<feature type="compositionally biased region" description="Basic residues" evidence="1">
    <location>
        <begin position="1174"/>
        <end position="1186"/>
    </location>
</feature>
<dbReference type="AlphaFoldDB" id="A0A433TBI1"/>
<dbReference type="EMBL" id="RQTK01000489">
    <property type="protein sequence ID" value="RUS78794.1"/>
    <property type="molecule type" value="Genomic_DNA"/>
</dbReference>
<sequence length="1186" mass="134403">MAEAPNELLDSHLDFLLRDLNESNNSSNVHCSQSNTQKDDEDETSIILCSQEDKVLSLTQSKFVPNLPIEENIDASTPSAYSCTLSNHDKGLASPASLEELTMMDNLDLALSDPSTATKNIKCRAKHSIENDITDYFNVKKKKMLSQPLMYTFSVEDKDDLCLNSSWPGNRKLNVVNDSRKMSIFKRDKLEFKEKSQCPNEGDLVRARTTHHSTHSSSNHIMPDQHEVQDMIVPLETTEKFNNKHLMRPTEIQISRSEDMQVKISPETESCELDSSLIITPETEHCSNVISLNANVVTKTSFLLSDAEKETVKSSESHTKTKADGVKSIPEIKDVIFCAHEELCKMHDSTNAENKLHSFHVNEGILQSKHNENPSWVQMQPKLLKLELSTFCEKAKIFEISETTKNSSHLKEPKVSNSEKVIESLGLLEVEPSKSYNKKLPRSPKGDGLFRYACDDNRDISKTHQVFPISLEVSQLSKTEEHVSITEINKQLKHGVKEQKSQMQPEYPNDQEDIKFSGKHSQKKFECFDTKQPILKTQTNTPKCEEPSDTQMPNNSLILSVREDTKSQNAQKKRDLQVTQKLFGPTISQHQSQSCENHIPDVPEVSETITNMHKGLQPHLCQKTSKPLNGEQETFRNGKVSIERGEELSVNDEEAKLEDKRIEESTTMIKKVLHSGSDQTNKEMVFDTTTGLKVEANELSCQKLCVPTHETLEQEINPHYRDCTESLTSSFLKNKITDERFQHVCLQENSLKDQGASSNFTFIQVHCGVDLENDTCRVQEVPSHYTQNTKQIISDEFEKNETVGNGQDALSLIDHQSSDSSHDRCKGLKSDHLLVESLSLSVPLVVKDNYTPIQSVQEVPKSSTNKDLHTHKKNSQQSVLRSSLEKSSCVVDVEVYVHGRETCIPSLMHESPSESISVNAAHILPPAALKNCEIDQKMDAKISPQHPNVIQLESENLYKSMCEKHDNNFAPNHVLPQMQIVKNSTVIKNLSTECQIQYSLHGVNNVSVASVEDFSNEETVCNENMLHVKNDNYDYQMPVNSSEDSYKMFRIEGKEAQYRTVPSVTETIETAENNTVFNSKKQIVQELEEHMVPKNHISTDDEWKEVSLYGEAPKEKQIHPVTEKRKVFHWSDVYEATFLKSSTGENMENQSSSKPELGHLQPLRQTQRPLRVGLSRKQKVKSLHEK</sequence>
<organism evidence="2 3">
    <name type="scientific">Elysia chlorotica</name>
    <name type="common">Eastern emerald elysia</name>
    <name type="synonym">Sea slug</name>
    <dbReference type="NCBI Taxonomy" id="188477"/>
    <lineage>
        <taxon>Eukaryota</taxon>
        <taxon>Metazoa</taxon>
        <taxon>Spiralia</taxon>
        <taxon>Lophotrochozoa</taxon>
        <taxon>Mollusca</taxon>
        <taxon>Gastropoda</taxon>
        <taxon>Heterobranchia</taxon>
        <taxon>Euthyneura</taxon>
        <taxon>Panpulmonata</taxon>
        <taxon>Sacoglossa</taxon>
        <taxon>Placobranchoidea</taxon>
        <taxon>Plakobranchidae</taxon>
        <taxon>Elysia</taxon>
    </lineage>
</organism>
<evidence type="ECO:0000256" key="1">
    <source>
        <dbReference type="SAM" id="MobiDB-lite"/>
    </source>
</evidence>
<keyword evidence="3" id="KW-1185">Reference proteome</keyword>
<comment type="caution">
    <text evidence="2">The sequence shown here is derived from an EMBL/GenBank/DDBJ whole genome shotgun (WGS) entry which is preliminary data.</text>
</comment>